<dbReference type="SUPFAM" id="SSF69118">
    <property type="entry name" value="AhpD-like"/>
    <property type="match status" value="1"/>
</dbReference>
<keyword evidence="2" id="KW-0560">Oxidoreductase</keyword>
<dbReference type="InterPro" id="IPR004675">
    <property type="entry name" value="AhpD_core"/>
</dbReference>
<dbReference type="STRING" id="1114924.SAMN05216258_101233"/>
<dbReference type="AlphaFoldDB" id="A0A1I3BNZ7"/>
<organism evidence="2 3">
    <name type="scientific">Albimonas pacifica</name>
    <dbReference type="NCBI Taxonomy" id="1114924"/>
    <lineage>
        <taxon>Bacteria</taxon>
        <taxon>Pseudomonadati</taxon>
        <taxon>Pseudomonadota</taxon>
        <taxon>Alphaproteobacteria</taxon>
        <taxon>Rhodobacterales</taxon>
        <taxon>Paracoccaceae</taxon>
        <taxon>Albimonas</taxon>
    </lineage>
</organism>
<dbReference type="NCBIfam" id="TIGR00778">
    <property type="entry name" value="ahpD_dom"/>
    <property type="match status" value="1"/>
</dbReference>
<dbReference type="Proteomes" id="UP000199377">
    <property type="component" value="Unassembled WGS sequence"/>
</dbReference>
<dbReference type="GO" id="GO:0051920">
    <property type="term" value="F:peroxiredoxin activity"/>
    <property type="evidence" value="ECO:0007669"/>
    <property type="project" value="InterPro"/>
</dbReference>
<dbReference type="InterPro" id="IPR029032">
    <property type="entry name" value="AhpD-like"/>
</dbReference>
<dbReference type="RefSeq" id="WP_092857003.1">
    <property type="nucleotide sequence ID" value="NZ_FOQH01000001.1"/>
</dbReference>
<dbReference type="PANTHER" id="PTHR34846">
    <property type="entry name" value="4-CARBOXYMUCONOLACTONE DECARBOXYLASE FAMILY PROTEIN (AFU_ORTHOLOGUE AFUA_6G11590)"/>
    <property type="match status" value="1"/>
</dbReference>
<sequence length="157" mass="17558">MQPRMTDYFKRTQPGLKALIEFEKALRESPLDAKLLHLVKLRASQINGCAACIHLHVDEALKDGESHARLHMLAGWRESPWFDAKERAALAWTEALTLVARTGAPDEIWAEVEAAFDPDERAWLSFAIGAINLWNRVQIGFRAVHPDLAPGPQARAA</sequence>
<keyword evidence="3" id="KW-1185">Reference proteome</keyword>
<evidence type="ECO:0000313" key="3">
    <source>
        <dbReference type="Proteomes" id="UP000199377"/>
    </source>
</evidence>
<proteinExistence type="predicted"/>
<dbReference type="PANTHER" id="PTHR34846:SF10">
    <property type="entry name" value="CYTOPLASMIC PROTEIN"/>
    <property type="match status" value="1"/>
</dbReference>
<dbReference type="OrthoDB" id="9801997at2"/>
<gene>
    <name evidence="2" type="ORF">SAMN05216258_101233</name>
</gene>
<evidence type="ECO:0000259" key="1">
    <source>
        <dbReference type="Pfam" id="PF02627"/>
    </source>
</evidence>
<dbReference type="Pfam" id="PF02627">
    <property type="entry name" value="CMD"/>
    <property type="match status" value="1"/>
</dbReference>
<name>A0A1I3BNZ7_9RHOB</name>
<reference evidence="2 3" key="1">
    <citation type="submission" date="2016-10" db="EMBL/GenBank/DDBJ databases">
        <authorList>
            <person name="de Groot N.N."/>
        </authorList>
    </citation>
    <scope>NUCLEOTIDE SEQUENCE [LARGE SCALE GENOMIC DNA]</scope>
    <source>
        <strain evidence="2 3">CGMCC 1.11030</strain>
    </source>
</reference>
<evidence type="ECO:0000313" key="2">
    <source>
        <dbReference type="EMBL" id="SFH64018.1"/>
    </source>
</evidence>
<keyword evidence="2" id="KW-0575">Peroxidase</keyword>
<dbReference type="EMBL" id="FOQH01000001">
    <property type="protein sequence ID" value="SFH64018.1"/>
    <property type="molecule type" value="Genomic_DNA"/>
</dbReference>
<accession>A0A1I3BNZ7</accession>
<dbReference type="Gene3D" id="1.20.1290.10">
    <property type="entry name" value="AhpD-like"/>
    <property type="match status" value="1"/>
</dbReference>
<dbReference type="InterPro" id="IPR003779">
    <property type="entry name" value="CMD-like"/>
</dbReference>
<protein>
    <submittedName>
        <fullName evidence="2">Alkylhydroperoxidase AhpD family core domain-containing protein</fullName>
    </submittedName>
</protein>
<feature type="domain" description="Carboxymuconolactone decarboxylase-like" evidence="1">
    <location>
        <begin position="17"/>
        <end position="95"/>
    </location>
</feature>